<feature type="binding site" evidence="17">
    <location>
        <position position="386"/>
    </location>
    <ligand>
        <name>ATP</name>
        <dbReference type="ChEBI" id="CHEBI:30616"/>
    </ligand>
</feature>
<reference evidence="23" key="1">
    <citation type="submission" date="2021-01" db="EMBL/GenBank/DDBJ databases">
        <authorList>
            <person name="Li R."/>
            <person name="Bekaert M."/>
        </authorList>
    </citation>
    <scope>NUCLEOTIDE SEQUENCE</scope>
    <source>
        <strain evidence="23">Farmed</strain>
    </source>
</reference>
<keyword evidence="6 17" id="KW-0547">Nucleotide-binding</keyword>
<dbReference type="SMART" id="SM00252">
    <property type="entry name" value="SH2"/>
    <property type="match status" value="1"/>
</dbReference>
<dbReference type="PROSITE" id="PS00107">
    <property type="entry name" value="PROTEIN_KINASE_ATP"/>
    <property type="match status" value="1"/>
</dbReference>
<evidence type="ECO:0000256" key="12">
    <source>
        <dbReference type="ARBA" id="ARBA00023137"/>
    </source>
</evidence>
<feature type="domain" description="SH3" evidence="20">
    <location>
        <begin position="178"/>
        <end position="238"/>
    </location>
</feature>
<dbReference type="Pfam" id="PF00018">
    <property type="entry name" value="SH3_1"/>
    <property type="match status" value="1"/>
</dbReference>
<dbReference type="PROSITE" id="PS50003">
    <property type="entry name" value="PH_DOMAIN"/>
    <property type="match status" value="1"/>
</dbReference>
<evidence type="ECO:0000256" key="14">
    <source>
        <dbReference type="PROSITE-ProRule" id="PRU00191"/>
    </source>
</evidence>
<dbReference type="InterPro" id="IPR036860">
    <property type="entry name" value="SH2_dom_sf"/>
</dbReference>
<dbReference type="PRINTS" id="PR00109">
    <property type="entry name" value="TYRKINASE"/>
</dbReference>
<evidence type="ECO:0000259" key="19">
    <source>
        <dbReference type="PROSITE" id="PS50001"/>
    </source>
</evidence>
<dbReference type="InterPro" id="IPR000980">
    <property type="entry name" value="SH2"/>
</dbReference>
<evidence type="ECO:0000256" key="16">
    <source>
        <dbReference type="PROSITE-ProRule" id="PRU00432"/>
    </source>
</evidence>
<dbReference type="InterPro" id="IPR020635">
    <property type="entry name" value="Tyr_kinase_cat_dom"/>
</dbReference>
<evidence type="ECO:0000259" key="20">
    <source>
        <dbReference type="PROSITE" id="PS50002"/>
    </source>
</evidence>
<dbReference type="EC" id="2.7.10.2" evidence="18"/>
<dbReference type="PRINTS" id="PR00401">
    <property type="entry name" value="SH2DOMAIN"/>
</dbReference>
<evidence type="ECO:0000256" key="8">
    <source>
        <dbReference type="ARBA" id="ARBA00022777"/>
    </source>
</evidence>
<dbReference type="InterPro" id="IPR001849">
    <property type="entry name" value="PH_domain"/>
</dbReference>
<dbReference type="InterPro" id="IPR008266">
    <property type="entry name" value="Tyr_kinase_AS"/>
</dbReference>
<dbReference type="GO" id="GO:0005524">
    <property type="term" value="F:ATP binding"/>
    <property type="evidence" value="ECO:0007669"/>
    <property type="project" value="UniProtKB-UniRule"/>
</dbReference>
<evidence type="ECO:0000256" key="4">
    <source>
        <dbReference type="ARBA" id="ARBA00022679"/>
    </source>
</evidence>
<dbReference type="SUPFAM" id="SSF55550">
    <property type="entry name" value="SH2 domain"/>
    <property type="match status" value="1"/>
</dbReference>
<protein>
    <recommendedName>
        <fullName evidence="18">Tyrosine-protein kinase</fullName>
        <ecNumber evidence="18">2.7.10.2</ecNumber>
    </recommendedName>
</protein>
<dbReference type="FunFam" id="1.10.510.10:FF:000052">
    <property type="entry name" value="Tyrosine-protein kinase"/>
    <property type="match status" value="1"/>
</dbReference>
<dbReference type="PROSITE" id="PS00109">
    <property type="entry name" value="PROTEIN_KINASE_TYR"/>
    <property type="match status" value="1"/>
</dbReference>
<keyword evidence="11 14" id="KW-0727">SH2 domain</keyword>
<dbReference type="InterPro" id="IPR017441">
    <property type="entry name" value="Protein_kinase_ATP_BS"/>
</dbReference>
<dbReference type="InterPro" id="IPR036028">
    <property type="entry name" value="SH3-like_dom_sf"/>
</dbReference>
<comment type="caution">
    <text evidence="23">The sequence shown here is derived from an EMBL/GenBank/DDBJ whole genome shotgun (WGS) entry which is preliminary data.</text>
</comment>
<name>A0A812D433_ACAPH</name>
<comment type="cofactor">
    <cofactor evidence="1">
        <name>Zn(2+)</name>
        <dbReference type="ChEBI" id="CHEBI:29105"/>
    </cofactor>
</comment>
<dbReference type="Proteomes" id="UP000597762">
    <property type="component" value="Unassembled WGS sequence"/>
</dbReference>
<evidence type="ECO:0000256" key="18">
    <source>
        <dbReference type="RuleBase" id="RU362096"/>
    </source>
</evidence>
<keyword evidence="2 15" id="KW-0728">SH3 domain</keyword>
<dbReference type="AlphaFoldDB" id="A0A812D433"/>
<dbReference type="SMART" id="SM00233">
    <property type="entry name" value="PH"/>
    <property type="match status" value="1"/>
</dbReference>
<dbReference type="InterPro" id="IPR011009">
    <property type="entry name" value="Kinase-like_dom_sf"/>
</dbReference>
<dbReference type="PROSITE" id="PS51113">
    <property type="entry name" value="ZF_BTK"/>
    <property type="match status" value="1"/>
</dbReference>
<dbReference type="Pfam" id="PF00169">
    <property type="entry name" value="PH"/>
    <property type="match status" value="1"/>
</dbReference>
<dbReference type="Gene3D" id="1.10.510.10">
    <property type="entry name" value="Transferase(Phosphotransferase) domain 1"/>
    <property type="match status" value="1"/>
</dbReference>
<keyword evidence="24" id="KW-1185">Reference proteome</keyword>
<keyword evidence="7 16" id="KW-0863">Zinc-finger</keyword>
<accession>A0A812D433</accession>
<dbReference type="OrthoDB" id="28230at2759"/>
<dbReference type="GO" id="GO:0008270">
    <property type="term" value="F:zinc ion binding"/>
    <property type="evidence" value="ECO:0007669"/>
    <property type="project" value="UniProtKB-KW"/>
</dbReference>
<organism evidence="23 24">
    <name type="scientific">Acanthosepion pharaonis</name>
    <name type="common">Pharaoh cuttlefish</name>
    <name type="synonym">Sepia pharaonis</name>
    <dbReference type="NCBI Taxonomy" id="158019"/>
    <lineage>
        <taxon>Eukaryota</taxon>
        <taxon>Metazoa</taxon>
        <taxon>Spiralia</taxon>
        <taxon>Lophotrochozoa</taxon>
        <taxon>Mollusca</taxon>
        <taxon>Cephalopoda</taxon>
        <taxon>Coleoidea</taxon>
        <taxon>Decapodiformes</taxon>
        <taxon>Sepiida</taxon>
        <taxon>Sepiina</taxon>
        <taxon>Sepiidae</taxon>
        <taxon>Acanthosepion</taxon>
    </lineage>
</organism>
<dbReference type="PROSITE" id="PS50001">
    <property type="entry name" value="SH2"/>
    <property type="match status" value="1"/>
</dbReference>
<evidence type="ECO:0000256" key="2">
    <source>
        <dbReference type="ARBA" id="ARBA00022443"/>
    </source>
</evidence>
<feature type="domain" description="PH" evidence="21">
    <location>
        <begin position="27"/>
        <end position="115"/>
    </location>
</feature>
<dbReference type="SMART" id="SM00326">
    <property type="entry name" value="SH3"/>
    <property type="match status" value="1"/>
</dbReference>
<dbReference type="Pfam" id="PF07714">
    <property type="entry name" value="PK_Tyr_Ser-Thr"/>
    <property type="match status" value="1"/>
</dbReference>
<evidence type="ECO:0000256" key="6">
    <source>
        <dbReference type="ARBA" id="ARBA00022741"/>
    </source>
</evidence>
<evidence type="ECO:0000256" key="15">
    <source>
        <dbReference type="PROSITE-ProRule" id="PRU00192"/>
    </source>
</evidence>
<dbReference type="InterPro" id="IPR001562">
    <property type="entry name" value="Znf_Btk_motif"/>
</dbReference>
<dbReference type="PROSITE" id="PS50002">
    <property type="entry name" value="SH3"/>
    <property type="match status" value="1"/>
</dbReference>
<comment type="catalytic activity">
    <reaction evidence="13 18">
        <text>L-tyrosyl-[protein] + ATP = O-phospho-L-tyrosyl-[protein] + ADP + H(+)</text>
        <dbReference type="Rhea" id="RHEA:10596"/>
        <dbReference type="Rhea" id="RHEA-COMP:10136"/>
        <dbReference type="Rhea" id="RHEA-COMP:20101"/>
        <dbReference type="ChEBI" id="CHEBI:15378"/>
        <dbReference type="ChEBI" id="CHEBI:30616"/>
        <dbReference type="ChEBI" id="CHEBI:46858"/>
        <dbReference type="ChEBI" id="CHEBI:61978"/>
        <dbReference type="ChEBI" id="CHEBI:456216"/>
        <dbReference type="EC" id="2.7.10.2"/>
    </reaction>
</comment>
<evidence type="ECO:0000256" key="11">
    <source>
        <dbReference type="ARBA" id="ARBA00022999"/>
    </source>
</evidence>
<keyword evidence="4 18" id="KW-0808">Transferase</keyword>
<dbReference type="Gene3D" id="3.30.505.10">
    <property type="entry name" value="SH2 domain"/>
    <property type="match status" value="1"/>
</dbReference>
<keyword evidence="12 18" id="KW-0829">Tyrosine-protein kinase</keyword>
<dbReference type="SUPFAM" id="SSF50729">
    <property type="entry name" value="PH domain-like"/>
    <property type="match status" value="1"/>
</dbReference>
<dbReference type="FunFam" id="3.30.200.20:FF:000053">
    <property type="entry name" value="Tyrosine-protein kinase"/>
    <property type="match status" value="1"/>
</dbReference>
<dbReference type="GO" id="GO:0004715">
    <property type="term" value="F:non-membrane spanning protein tyrosine kinase activity"/>
    <property type="evidence" value="ECO:0007669"/>
    <property type="project" value="UniProtKB-EC"/>
</dbReference>
<dbReference type="GO" id="GO:0005737">
    <property type="term" value="C:cytoplasm"/>
    <property type="evidence" value="ECO:0007669"/>
    <property type="project" value="UniProtKB-ARBA"/>
</dbReference>
<keyword evidence="9" id="KW-0862">Zinc</keyword>
<evidence type="ECO:0000256" key="13">
    <source>
        <dbReference type="ARBA" id="ARBA00051245"/>
    </source>
</evidence>
<gene>
    <name evidence="23" type="ORF">SPHA_46226</name>
</gene>
<evidence type="ECO:0000256" key="1">
    <source>
        <dbReference type="ARBA" id="ARBA00001947"/>
    </source>
</evidence>
<dbReference type="SUPFAM" id="SSF50044">
    <property type="entry name" value="SH3-domain"/>
    <property type="match status" value="1"/>
</dbReference>
<evidence type="ECO:0000256" key="5">
    <source>
        <dbReference type="ARBA" id="ARBA00022723"/>
    </source>
</evidence>
<dbReference type="GO" id="GO:0035556">
    <property type="term" value="P:intracellular signal transduction"/>
    <property type="evidence" value="ECO:0007669"/>
    <property type="project" value="InterPro"/>
</dbReference>
<evidence type="ECO:0000256" key="17">
    <source>
        <dbReference type="PROSITE-ProRule" id="PRU10141"/>
    </source>
</evidence>
<proteinExistence type="inferred from homology"/>
<comment type="similarity">
    <text evidence="18">Belongs to the protein kinase superfamily. Tyr protein kinase family.</text>
</comment>
<evidence type="ECO:0000256" key="10">
    <source>
        <dbReference type="ARBA" id="ARBA00022840"/>
    </source>
</evidence>
<dbReference type="InterPro" id="IPR001245">
    <property type="entry name" value="Ser-Thr/Tyr_kinase_cat_dom"/>
</dbReference>
<feature type="domain" description="Protein kinase" evidence="22">
    <location>
        <begin position="359"/>
        <end position="614"/>
    </location>
</feature>
<evidence type="ECO:0000259" key="21">
    <source>
        <dbReference type="PROSITE" id="PS50003"/>
    </source>
</evidence>
<dbReference type="SMART" id="SM00219">
    <property type="entry name" value="TyrKc"/>
    <property type="match status" value="1"/>
</dbReference>
<dbReference type="Gene3D" id="2.30.29.30">
    <property type="entry name" value="Pleckstrin-homology domain (PH domain)/Phosphotyrosine-binding domain (PTB)"/>
    <property type="match status" value="1"/>
</dbReference>
<keyword evidence="5" id="KW-0479">Metal-binding</keyword>
<evidence type="ECO:0000256" key="7">
    <source>
        <dbReference type="ARBA" id="ARBA00022771"/>
    </source>
</evidence>
<dbReference type="Pfam" id="PF00017">
    <property type="entry name" value="SH2"/>
    <property type="match status" value="1"/>
</dbReference>
<dbReference type="PROSITE" id="PS50011">
    <property type="entry name" value="PROTEIN_KINASE_DOM"/>
    <property type="match status" value="1"/>
</dbReference>
<evidence type="ECO:0000256" key="3">
    <source>
        <dbReference type="ARBA" id="ARBA00022553"/>
    </source>
</evidence>
<dbReference type="InterPro" id="IPR050198">
    <property type="entry name" value="Non-receptor_tyrosine_kinases"/>
</dbReference>
<evidence type="ECO:0000313" key="24">
    <source>
        <dbReference type="Proteomes" id="UP000597762"/>
    </source>
</evidence>
<feature type="domain" description="SH2" evidence="19">
    <location>
        <begin position="244"/>
        <end position="334"/>
    </location>
</feature>
<keyword evidence="8 18" id="KW-0418">Kinase</keyword>
<dbReference type="InterPro" id="IPR001452">
    <property type="entry name" value="SH3_domain"/>
</dbReference>
<keyword evidence="3" id="KW-0597">Phosphoprotein</keyword>
<dbReference type="EMBL" id="CAHIKZ030002438">
    <property type="protein sequence ID" value="CAE1286876.1"/>
    <property type="molecule type" value="Genomic_DNA"/>
</dbReference>
<dbReference type="InterPro" id="IPR000719">
    <property type="entry name" value="Prot_kinase_dom"/>
</dbReference>
<keyword evidence="10 17" id="KW-0067">ATP-binding</keyword>
<dbReference type="InterPro" id="IPR011993">
    <property type="entry name" value="PH-like_dom_sf"/>
</dbReference>
<dbReference type="Gene3D" id="2.30.30.40">
    <property type="entry name" value="SH3 Domains"/>
    <property type="match status" value="1"/>
</dbReference>
<evidence type="ECO:0000256" key="9">
    <source>
        <dbReference type="ARBA" id="ARBA00022833"/>
    </source>
</evidence>
<dbReference type="Pfam" id="PF00779">
    <property type="entry name" value="BTK"/>
    <property type="match status" value="1"/>
</dbReference>
<dbReference type="PANTHER" id="PTHR24418">
    <property type="entry name" value="TYROSINE-PROTEIN KINASE"/>
    <property type="match status" value="1"/>
</dbReference>
<evidence type="ECO:0000259" key="22">
    <source>
        <dbReference type="PROSITE" id="PS50011"/>
    </source>
</evidence>
<evidence type="ECO:0000313" key="23">
    <source>
        <dbReference type="EMBL" id="CAE1286876.1"/>
    </source>
</evidence>
<dbReference type="SUPFAM" id="SSF56112">
    <property type="entry name" value="Protein kinase-like (PK-like)"/>
    <property type="match status" value="1"/>
</dbReference>
<sequence>MTTNFLRLDTFSINLFCYHWQKSICHSYKYRWFVLTTEALSYYDGTIEKRGNRKGEILVDTIRGIEEVDNLSLDLNNNVFQVVYLESNDCYTLYIVAETKRQRETWIKMLRDVCKGKCSSFFSKYHPGVWTKSLDKYTCCDQIDRKAPGCELSFTERHDDMPSVGKHHGYTANPTSENTEKTYIAIYNFKPMAEGDLQLFKGERYEVLDNSLEHWWVAKNKNGHTGYIPSTYVRKLCDLEIYDWYYKDITRQKCEEYLLNDGRDGCFMVRDSTTNKIFYTVSLYANGKPRHYLIKQIDGKFYLAERCYFSTVPELINYHKHNAAGLETRLRFPPRHGQKTAPTTAGFGHDHWEIDPSELVKGKELGTGCFGTVYEAWWKDNIVAIKLMKPGSMSEDSFIEEAKTMTQLSHPNLVQLYGVVTKQQPLIIITEFMKHGSLWQFLKSKVPGILNETERLIMFCVDVCKGMKYLESRKCIHRDLAARNCLVGQNYVVKVGDFGLARHVIDDEYSSSYGAKFPIKWAAPEVLKYTKFSSKSDVWAFGVLIWEIFSGGELPFANMSNAEVVEIICNKDERLKKPKACPHSVFTQMMNYWAQKAEDRPSFKNILSCLLEILETFKLKCSFMVGVPSSGSKLQNADEALVSLSLSSQRLSILPLCNFIRTLTIY</sequence>